<keyword evidence="2" id="KW-0547">Nucleotide-binding</keyword>
<keyword evidence="1" id="KW-0812">Transmembrane</keyword>
<keyword evidence="1" id="KW-0472">Membrane</keyword>
<keyword evidence="1" id="KW-1133">Transmembrane helix</keyword>
<dbReference type="SUPFAM" id="SSF55874">
    <property type="entry name" value="ATPase domain of HSP90 chaperone/DNA topoisomerase II/histidine kinase"/>
    <property type="match status" value="1"/>
</dbReference>
<evidence type="ECO:0000256" key="1">
    <source>
        <dbReference type="SAM" id="Phobius"/>
    </source>
</evidence>
<feature type="transmembrane region" description="Helical" evidence="1">
    <location>
        <begin position="45"/>
        <end position="66"/>
    </location>
</feature>
<keyword evidence="3" id="KW-1185">Reference proteome</keyword>
<dbReference type="Gene3D" id="3.30.565.10">
    <property type="entry name" value="Histidine kinase-like ATPase, C-terminal domain"/>
    <property type="match status" value="1"/>
</dbReference>
<organism evidence="2 3">
    <name type="scientific">Gordonia desulfuricans</name>
    <dbReference type="NCBI Taxonomy" id="89051"/>
    <lineage>
        <taxon>Bacteria</taxon>
        <taxon>Bacillati</taxon>
        <taxon>Actinomycetota</taxon>
        <taxon>Actinomycetes</taxon>
        <taxon>Mycobacteriales</taxon>
        <taxon>Gordoniaceae</taxon>
        <taxon>Gordonia</taxon>
    </lineage>
</organism>
<dbReference type="AlphaFoldDB" id="A0A7K3LT53"/>
<dbReference type="InterPro" id="IPR036890">
    <property type="entry name" value="HATPase_C_sf"/>
</dbReference>
<proteinExistence type="predicted"/>
<gene>
    <name evidence="2" type="ORF">GYA93_14110</name>
</gene>
<keyword evidence="2" id="KW-0067">ATP-binding</keyword>
<comment type="caution">
    <text evidence="2">The sequence shown here is derived from an EMBL/GenBank/DDBJ whole genome shotgun (WGS) entry which is preliminary data.</text>
</comment>
<reference evidence="2 3" key="1">
    <citation type="submission" date="2020-01" db="EMBL/GenBank/DDBJ databases">
        <title>Investigation of new actinobacteria for the biodesulphurisation of diesel fuel.</title>
        <authorList>
            <person name="Athi Narayanan S.M."/>
        </authorList>
    </citation>
    <scope>NUCLEOTIDE SEQUENCE [LARGE SCALE GENOMIC DNA]</scope>
    <source>
        <strain evidence="2 3">213E</strain>
    </source>
</reference>
<evidence type="ECO:0000313" key="2">
    <source>
        <dbReference type="EMBL" id="NDK90707.1"/>
    </source>
</evidence>
<feature type="transmembrane region" description="Helical" evidence="1">
    <location>
        <begin position="17"/>
        <end position="38"/>
    </location>
</feature>
<dbReference type="EMBL" id="JAADZU010000044">
    <property type="protein sequence ID" value="NDK90707.1"/>
    <property type="molecule type" value="Genomic_DNA"/>
</dbReference>
<protein>
    <submittedName>
        <fullName evidence="2">ATP-binding protein</fullName>
    </submittedName>
</protein>
<evidence type="ECO:0000313" key="3">
    <source>
        <dbReference type="Proteomes" id="UP000466307"/>
    </source>
</evidence>
<sequence>MVSWPVMVSASVQTAPWWTPVSVLLAVGPGALLVVASFRPGTDWLGPLVVACSLGYLAAVGLWFVAWTGTPLADPDQSAIWLSTFPGMASMVAMLVYPRFGVVHLVVASFVVNCAQQMGRFGHLDTDLVYEVCWAVGFTGVFLAIARVAVRTAELLDRTRADAHRVAAEAAAATARQAEQARFDAVIHDRAIASLLAIGVGRPDPALAVQAESALDAMDRLAAGVIATGPPMITAPVALRRIRAAARDFGEDIDIDIESVTADDTRYPAESVGALIEAMGEALRNVGRHAGAGASSAVLCRAADDSISMAVVDDGAGFDPERIADGRLGIAAGIRGRMDAVPGGSSVLRSSVGRGTTVGLQWVRP</sequence>
<feature type="transmembrane region" description="Helical" evidence="1">
    <location>
        <begin position="102"/>
        <end position="122"/>
    </location>
</feature>
<feature type="transmembrane region" description="Helical" evidence="1">
    <location>
        <begin position="128"/>
        <end position="150"/>
    </location>
</feature>
<name>A0A7K3LT53_9ACTN</name>
<dbReference type="GO" id="GO:0005524">
    <property type="term" value="F:ATP binding"/>
    <property type="evidence" value="ECO:0007669"/>
    <property type="project" value="UniProtKB-KW"/>
</dbReference>
<dbReference type="Proteomes" id="UP000466307">
    <property type="component" value="Unassembled WGS sequence"/>
</dbReference>
<accession>A0A7K3LT53</accession>